<evidence type="ECO:0008006" key="5">
    <source>
        <dbReference type="Google" id="ProtNLM"/>
    </source>
</evidence>
<sequence>MLAIAIVILAFRGCVCLLFEQIEGDLRLRSLDLGPCAEEGDVYCSRRVPNSFCSVTKNECFCQPAFVAIQEEYGITCKPLLTSLTCHVDKDCVHVRNSICHPGAGYCACPGGTVYVAQEHACHNFAENPKNNSFCETCKQINGICYYAEGSEGTQEFGCACPFNTAMPVLQGPYASTDRSIAQWAFCKAILVDVGDLCNEVDLLCRPRNSECSSLTGGPKSCRCKPGFFPVYQQSLHYHECFKKVPCEVKDNPEGHSLGICVDLTGDGRPDDSFCARNGSTPNNHSLHHGSRDARDRMFISYSHNWPALDVILEKGREINGIMEIGTRNTGAWDDSCRRTMVQVTCSTNRFLVCFLPPTRPPYQQLHQSLIDGNAIAYLTGEGHTTVVVPRSCVLRPWDLGQEGDLLVTSDWEVVHTRQFCVSLDLGSSAARPPCGLTLNRNETMVGIKGLLEVRTDAHVWSSSVDMRFDLRCFADAAATIANATTTITAATATVATATVGIASTTAPRINFQERQTSSKQPEGSWSQRLSDQWNLDNVRPTPAAFDLSFRVISANKRAVSSVLLAAPIQLKATLFDPTVTYTTFVVESCHAISAAANSEAMNVEIINRGCPNTECGFAGNFLTYTLSQPGRDGAPLAFASKSPFPSSSTSLISIVSSLFPAFVLTPDSHPNGSFRTDSSAFHTNATSTHVRITCAFRLCARQVWCAVPHPCSSAQERSQRTTFMPPKIHFAVRSQILEVVNPSPHDSEESNSPGTQSCSSVFCQPRIQLLLIMVSLGTMLCLSMICGCLVSRNHYLFHLKSSSASSASSPNLTICPPHTNLLAPRRSNDGPKASVGIQPPRLSSQSGNDELSISAAFLHYEPEQNYIQFYNPPPPPQKHRHHPTPPSACIHEAYQSLSRQRHLQCSQNVFLSPQLDNQRGLIYANGEVGGGKSTLLVPVSSNSRLHPPHHPHSEREWMWDGPEMATFETQSVAQTATSTFFADAAASVQQQNNHSAAVEIPTLQRQSVSGVEDKPLCLISASGIKTLGSVQQSPVSSPVTVVPETLYHLPSKLYMMPEFSYCLSSHNTAIMEGSNNGHRMSGGEDEPPQ</sequence>
<feature type="chain" id="PRO_5046107038" description="EGF-like domain-containing protein" evidence="2">
    <location>
        <begin position="17"/>
        <end position="1090"/>
    </location>
</feature>
<feature type="region of interest" description="Disordered" evidence="1">
    <location>
        <begin position="822"/>
        <end position="848"/>
    </location>
</feature>
<dbReference type="EMBL" id="JAKROA010000022">
    <property type="protein sequence ID" value="KAL5103000.1"/>
    <property type="molecule type" value="Genomic_DNA"/>
</dbReference>
<gene>
    <name evidence="3" type="ORF">TcWFU_009145</name>
</gene>
<evidence type="ECO:0000313" key="3">
    <source>
        <dbReference type="EMBL" id="KAL5103000.1"/>
    </source>
</evidence>
<feature type="signal peptide" evidence="2">
    <location>
        <begin position="1"/>
        <end position="16"/>
    </location>
</feature>
<protein>
    <recommendedName>
        <fullName evidence="5">EGF-like domain-containing protein</fullName>
    </recommendedName>
</protein>
<organism evidence="3 4">
    <name type="scientific">Taenia crassiceps</name>
    <dbReference type="NCBI Taxonomy" id="6207"/>
    <lineage>
        <taxon>Eukaryota</taxon>
        <taxon>Metazoa</taxon>
        <taxon>Spiralia</taxon>
        <taxon>Lophotrochozoa</taxon>
        <taxon>Platyhelminthes</taxon>
        <taxon>Cestoda</taxon>
        <taxon>Eucestoda</taxon>
        <taxon>Cyclophyllidea</taxon>
        <taxon>Taeniidae</taxon>
        <taxon>Taenia</taxon>
    </lineage>
</organism>
<dbReference type="Proteomes" id="UP001651158">
    <property type="component" value="Unassembled WGS sequence"/>
</dbReference>
<comment type="caution">
    <text evidence="3">The sequence shown here is derived from an EMBL/GenBank/DDBJ whole genome shotgun (WGS) entry which is preliminary data.</text>
</comment>
<keyword evidence="2" id="KW-0732">Signal</keyword>
<name>A0ABR4Q0X2_9CEST</name>
<evidence type="ECO:0000256" key="2">
    <source>
        <dbReference type="SAM" id="SignalP"/>
    </source>
</evidence>
<reference evidence="3 4" key="1">
    <citation type="journal article" date="2022" name="Front. Cell. Infect. Microbiol.">
        <title>The Genomes of Two Strains of Taenia crassiceps the Animal Model for the Study of Human Cysticercosis.</title>
        <authorList>
            <person name="Bobes R.J."/>
            <person name="Estrada K."/>
            <person name="Rios-Valencia D.G."/>
            <person name="Calderon-Gallegos A."/>
            <person name="de la Torre P."/>
            <person name="Carrero J.C."/>
            <person name="Sanchez-Flores A."/>
            <person name="Laclette J.P."/>
        </authorList>
    </citation>
    <scope>NUCLEOTIDE SEQUENCE [LARGE SCALE GENOMIC DNA]</scope>
    <source>
        <strain evidence="3">WFUcys</strain>
    </source>
</reference>
<keyword evidence="4" id="KW-1185">Reference proteome</keyword>
<evidence type="ECO:0000256" key="1">
    <source>
        <dbReference type="SAM" id="MobiDB-lite"/>
    </source>
</evidence>
<evidence type="ECO:0000313" key="4">
    <source>
        <dbReference type="Proteomes" id="UP001651158"/>
    </source>
</evidence>
<proteinExistence type="predicted"/>
<accession>A0ABR4Q0X2</accession>